<evidence type="ECO:0000313" key="3">
    <source>
        <dbReference type="Proteomes" id="UP000007796"/>
    </source>
</evidence>
<name>F0XD95_GROCL</name>
<feature type="compositionally biased region" description="Basic and acidic residues" evidence="1">
    <location>
        <begin position="130"/>
        <end position="142"/>
    </location>
</feature>
<dbReference type="EMBL" id="GL629765">
    <property type="protein sequence ID" value="EFX03684.1"/>
    <property type="molecule type" value="Genomic_DNA"/>
</dbReference>
<feature type="region of interest" description="Disordered" evidence="1">
    <location>
        <begin position="27"/>
        <end position="54"/>
    </location>
</feature>
<dbReference type="GeneID" id="25979518"/>
<gene>
    <name evidence="2" type="ORF">CMQ_612</name>
</gene>
<sequence>MDKRNLFSGRRGRGRWQLSSALSDRPISAGRHQLADAQASASGPSAYTSAGTSRPTNWDFRRNFSKVSEPARFVRACQPVRRKSPVRKFVAERQTLESVLHTPSPSFPFASLASLHRNERPKRLATGKRAGQERHRYTDDEE</sequence>
<accession>F0XD95</accession>
<dbReference type="AlphaFoldDB" id="F0XD95"/>
<keyword evidence="3" id="KW-1185">Reference proteome</keyword>
<organism evidence="3">
    <name type="scientific">Grosmannia clavigera (strain kw1407 / UAMH 11150)</name>
    <name type="common">Blue stain fungus</name>
    <name type="synonym">Graphiocladiella clavigera</name>
    <dbReference type="NCBI Taxonomy" id="655863"/>
    <lineage>
        <taxon>Eukaryota</taxon>
        <taxon>Fungi</taxon>
        <taxon>Dikarya</taxon>
        <taxon>Ascomycota</taxon>
        <taxon>Pezizomycotina</taxon>
        <taxon>Sordariomycetes</taxon>
        <taxon>Sordariomycetidae</taxon>
        <taxon>Ophiostomatales</taxon>
        <taxon>Ophiostomataceae</taxon>
        <taxon>Leptographium</taxon>
    </lineage>
</organism>
<proteinExistence type="predicted"/>
<evidence type="ECO:0000313" key="2">
    <source>
        <dbReference type="EMBL" id="EFX03684.1"/>
    </source>
</evidence>
<feature type="compositionally biased region" description="Polar residues" evidence="1">
    <location>
        <begin position="39"/>
        <end position="54"/>
    </location>
</feature>
<dbReference type="HOGENOM" id="CLU_1816001_0_0_1"/>
<protein>
    <submittedName>
        <fullName evidence="2">Uncharacterized protein</fullName>
    </submittedName>
</protein>
<reference evidence="2 3" key="1">
    <citation type="journal article" date="2011" name="Proc. Natl. Acad. Sci. U.S.A.">
        <title>Genome and transcriptome analyses of the mountain pine beetle-fungal symbiont Grosmannia clavigera, a lodgepole pine pathogen.</title>
        <authorList>
            <person name="DiGuistini S."/>
            <person name="Wang Y."/>
            <person name="Liao N.Y."/>
            <person name="Taylor G."/>
            <person name="Tanguay P."/>
            <person name="Feau N."/>
            <person name="Henrissat B."/>
            <person name="Chan S.K."/>
            <person name="Hesse-Orce U."/>
            <person name="Alamouti S.M."/>
            <person name="Tsui C.K.M."/>
            <person name="Docking R.T."/>
            <person name="Levasseur A."/>
            <person name="Haridas S."/>
            <person name="Robertson G."/>
            <person name="Birol I."/>
            <person name="Holt R.A."/>
            <person name="Marra M.A."/>
            <person name="Hamelin R.C."/>
            <person name="Hirst M."/>
            <person name="Jones S.J.M."/>
            <person name="Bohlmann J."/>
            <person name="Breuil C."/>
        </authorList>
    </citation>
    <scope>NUCLEOTIDE SEQUENCE [LARGE SCALE GENOMIC DNA]</scope>
    <source>
        <strain evidence="3">kw1407 / UAMH 11150</strain>
    </source>
</reference>
<feature type="region of interest" description="Disordered" evidence="1">
    <location>
        <begin position="112"/>
        <end position="142"/>
    </location>
</feature>
<dbReference type="InParanoid" id="F0XD95"/>
<dbReference type="RefSeq" id="XP_014173166.1">
    <property type="nucleotide sequence ID" value="XM_014317691.1"/>
</dbReference>
<dbReference type="Proteomes" id="UP000007796">
    <property type="component" value="Unassembled WGS sequence"/>
</dbReference>
<evidence type="ECO:0000256" key="1">
    <source>
        <dbReference type="SAM" id="MobiDB-lite"/>
    </source>
</evidence>